<evidence type="ECO:0000313" key="1">
    <source>
        <dbReference type="EMBL" id="WOH08839.1"/>
    </source>
</evidence>
<proteinExistence type="predicted"/>
<name>A0A164TGI8_DAUCS</name>
<protein>
    <submittedName>
        <fullName evidence="1">Uncharacterized protein</fullName>
    </submittedName>
</protein>
<organism evidence="1 2">
    <name type="scientific">Daucus carota subsp. sativus</name>
    <name type="common">Carrot</name>
    <dbReference type="NCBI Taxonomy" id="79200"/>
    <lineage>
        <taxon>Eukaryota</taxon>
        <taxon>Viridiplantae</taxon>
        <taxon>Streptophyta</taxon>
        <taxon>Embryophyta</taxon>
        <taxon>Tracheophyta</taxon>
        <taxon>Spermatophyta</taxon>
        <taxon>Magnoliopsida</taxon>
        <taxon>eudicotyledons</taxon>
        <taxon>Gunneridae</taxon>
        <taxon>Pentapetalae</taxon>
        <taxon>asterids</taxon>
        <taxon>campanulids</taxon>
        <taxon>Apiales</taxon>
        <taxon>Apiaceae</taxon>
        <taxon>Apioideae</taxon>
        <taxon>Scandiceae</taxon>
        <taxon>Daucinae</taxon>
        <taxon>Daucus</taxon>
        <taxon>Daucus sect. Daucus</taxon>
    </lineage>
</organism>
<reference evidence="1" key="2">
    <citation type="submission" date="2022-03" db="EMBL/GenBank/DDBJ databases">
        <title>Draft title - Genomic analysis of global carrot germplasm unveils the trajectory of domestication and the origin of high carotenoid orange carrot.</title>
        <authorList>
            <person name="Iorizzo M."/>
            <person name="Ellison S."/>
            <person name="Senalik D."/>
            <person name="Macko-Podgorni A."/>
            <person name="Grzebelus D."/>
            <person name="Bostan H."/>
            <person name="Rolling W."/>
            <person name="Curaba J."/>
            <person name="Simon P."/>
        </authorList>
    </citation>
    <scope>NUCLEOTIDE SEQUENCE</scope>
    <source>
        <tissue evidence="1">Leaf</tissue>
    </source>
</reference>
<dbReference type="AlphaFoldDB" id="A0A164TGI8"/>
<gene>
    <name evidence="1" type="ORF">DCAR_0728289</name>
</gene>
<sequence length="118" mass="13141">MRRKAWPFLWSPPQCMGMEAGRPVCMTDFSFFGIKVEFGTERRGCAGWLWSLGKRSTPVRRKETGRSGCYYIKGGDVLAETVSEPASCWCCVTVLTSPTVGDGRAQRRSGARHDGDQE</sequence>
<accession>A0A164TGI8</accession>
<dbReference type="Proteomes" id="UP000077755">
    <property type="component" value="Chromosome 7"/>
</dbReference>
<keyword evidence="2" id="KW-1185">Reference proteome</keyword>
<evidence type="ECO:0000313" key="2">
    <source>
        <dbReference type="Proteomes" id="UP000077755"/>
    </source>
</evidence>
<dbReference type="Gramene" id="KZM87487">
    <property type="protein sequence ID" value="KZM87487"/>
    <property type="gene ID" value="DCAR_024621"/>
</dbReference>
<dbReference type="EMBL" id="CP093349">
    <property type="protein sequence ID" value="WOH08839.1"/>
    <property type="molecule type" value="Genomic_DNA"/>
</dbReference>
<reference evidence="1" key="1">
    <citation type="journal article" date="2016" name="Nat. Genet.">
        <title>A high-quality carrot genome assembly provides new insights into carotenoid accumulation and asterid genome evolution.</title>
        <authorList>
            <person name="Iorizzo M."/>
            <person name="Ellison S."/>
            <person name="Senalik D."/>
            <person name="Zeng P."/>
            <person name="Satapoomin P."/>
            <person name="Huang J."/>
            <person name="Bowman M."/>
            <person name="Iovene M."/>
            <person name="Sanseverino W."/>
            <person name="Cavagnaro P."/>
            <person name="Yildiz M."/>
            <person name="Macko-Podgorni A."/>
            <person name="Moranska E."/>
            <person name="Grzebelus E."/>
            <person name="Grzebelus D."/>
            <person name="Ashrafi H."/>
            <person name="Zheng Z."/>
            <person name="Cheng S."/>
            <person name="Spooner D."/>
            <person name="Van Deynze A."/>
            <person name="Simon P."/>
        </authorList>
    </citation>
    <scope>NUCLEOTIDE SEQUENCE</scope>
    <source>
        <tissue evidence="1">Leaf</tissue>
    </source>
</reference>